<dbReference type="GeneID" id="28873577"/>
<reference evidence="4" key="2">
    <citation type="journal article" date="2012" name="Nat. Genet.">
        <title>Lifestyle transitions in plant pathogenic Colletotrichum fungi deciphered by genome and transcriptome analyses.</title>
        <authorList>
            <person name="O'Connell R.J."/>
            <person name="Thon M.R."/>
            <person name="Hacquard S."/>
            <person name="Amyotte S.G."/>
            <person name="Kleemann J."/>
            <person name="Torres M.F."/>
            <person name="Damm U."/>
            <person name="Buiate E.A."/>
            <person name="Epstein L."/>
            <person name="Alkan N."/>
            <person name="Altmueller J."/>
            <person name="Alvarado-Balderrama L."/>
            <person name="Bauser C.A."/>
            <person name="Becker C."/>
            <person name="Birren B.W."/>
            <person name="Chen Z."/>
            <person name="Choi J."/>
            <person name="Crouch J.A."/>
            <person name="Duvick J.P."/>
            <person name="Farman M.A."/>
            <person name="Gan P."/>
            <person name="Heiman D."/>
            <person name="Henrissat B."/>
            <person name="Howard R.J."/>
            <person name="Kabbage M."/>
            <person name="Koch C."/>
            <person name="Kracher B."/>
            <person name="Kubo Y."/>
            <person name="Law A.D."/>
            <person name="Lebrun M.-H."/>
            <person name="Lee Y.-H."/>
            <person name="Miyara I."/>
            <person name="Moore N."/>
            <person name="Neumann U."/>
            <person name="Nordstroem K."/>
            <person name="Panaccione D.G."/>
            <person name="Panstruga R."/>
            <person name="Place M."/>
            <person name="Proctor R.H."/>
            <person name="Prusky D."/>
            <person name="Rech G."/>
            <person name="Reinhardt R."/>
            <person name="Rollins J.A."/>
            <person name="Rounsley S."/>
            <person name="Schardl C.L."/>
            <person name="Schwartz D.C."/>
            <person name="Shenoy N."/>
            <person name="Shirasu K."/>
            <person name="Sikhakolli U.R."/>
            <person name="Stueber K."/>
            <person name="Sukno S.A."/>
            <person name="Sweigard J.A."/>
            <person name="Takano Y."/>
            <person name="Takahara H."/>
            <person name="Trail F."/>
            <person name="van der Does H.C."/>
            <person name="Voll L.M."/>
            <person name="Will I."/>
            <person name="Young S."/>
            <person name="Zeng Q."/>
            <person name="Zhang J."/>
            <person name="Zhou S."/>
            <person name="Dickman M.B."/>
            <person name="Schulze-Lefert P."/>
            <person name="Ver Loren van Themaat E."/>
            <person name="Ma L.-J."/>
            <person name="Vaillancourt L.J."/>
        </authorList>
    </citation>
    <scope>NUCLEOTIDE SEQUENCE [LARGE SCALE GENOMIC DNA]</scope>
    <source>
        <strain evidence="4">IMI 349063</strain>
    </source>
</reference>
<feature type="compositionally biased region" description="Basic residues" evidence="1">
    <location>
        <begin position="1"/>
        <end position="24"/>
    </location>
</feature>
<sequence>MHHRWGVHKRAAPPPKHLRTRSRKSSGLLRQVLQNLWSVSKSIREQFEPNRAPHAAVPNETIIVNCSLAASKQSSSAFWSKRSSPSKHRESAPAVTEPIEGKELIEKHQEIKSVIGHRIALRDSSRNELRILWSDNATSWEPERVIQTEALEAWLAYTSRIDHRASLGEDQRNKWHLLAIHSHWTATATTGRRKSNKVMVEVSWEGSMGRTEITESSARFRNSAMVAEYWHDRGGRDVALLDADVREI</sequence>
<evidence type="ECO:0000313" key="5">
    <source>
        <dbReference type="Proteomes" id="UP000092177"/>
    </source>
</evidence>
<evidence type="ECO:0000313" key="4">
    <source>
        <dbReference type="Proteomes" id="UP000007174"/>
    </source>
</evidence>
<feature type="region of interest" description="Disordered" evidence="1">
    <location>
        <begin position="77"/>
        <end position="96"/>
    </location>
</feature>
<name>H1UW34_COLHI</name>
<dbReference type="RefSeq" id="XP_018150713.1">
    <property type="nucleotide sequence ID" value="XM_018309470.1"/>
</dbReference>
<dbReference type="EMBL" id="LTAN01000011">
    <property type="protein sequence ID" value="OBR02195.1"/>
    <property type="molecule type" value="Genomic_DNA"/>
</dbReference>
<feature type="region of interest" description="Disordered" evidence="1">
    <location>
        <begin position="1"/>
        <end position="25"/>
    </location>
</feature>
<dbReference type="AlphaFoldDB" id="H1UW34"/>
<dbReference type="Proteomes" id="UP000007174">
    <property type="component" value="Unassembled WGS sequence"/>
</dbReference>
<evidence type="ECO:0000313" key="2">
    <source>
        <dbReference type="EMBL" id="CCF32185.1"/>
    </source>
</evidence>
<dbReference type="HOGENOM" id="CLU_1120103_0_0_1"/>
<gene>
    <name evidence="2" type="ORF">CH063_00105</name>
    <name evidence="3" type="ORF">CH63R_14496</name>
</gene>
<evidence type="ECO:0000313" key="3">
    <source>
        <dbReference type="EMBL" id="OBR02195.1"/>
    </source>
</evidence>
<evidence type="ECO:0000256" key="1">
    <source>
        <dbReference type="SAM" id="MobiDB-lite"/>
    </source>
</evidence>
<organism evidence="2 4">
    <name type="scientific">Colletotrichum higginsianum (strain IMI 349063)</name>
    <name type="common">Crucifer anthracnose fungus</name>
    <dbReference type="NCBI Taxonomy" id="759273"/>
    <lineage>
        <taxon>Eukaryota</taxon>
        <taxon>Fungi</taxon>
        <taxon>Dikarya</taxon>
        <taxon>Ascomycota</taxon>
        <taxon>Pezizomycotina</taxon>
        <taxon>Sordariomycetes</taxon>
        <taxon>Hypocreomycetidae</taxon>
        <taxon>Glomerellales</taxon>
        <taxon>Glomerellaceae</taxon>
        <taxon>Colletotrichum</taxon>
        <taxon>Colletotrichum destructivum species complex</taxon>
    </lineage>
</organism>
<reference evidence="3" key="3">
    <citation type="submission" date="2016-02" db="EMBL/GenBank/DDBJ databases">
        <title>Resequencing and annotation of the Colletotrichum higginsianum genome.</title>
        <authorList>
            <person name="O'Connell R."/>
            <person name="Zambounis A."/>
            <person name="Thon M."/>
            <person name="Dallery J.-F."/>
        </authorList>
    </citation>
    <scope>NUCLEOTIDE SEQUENCE [LARGE SCALE GENOMIC DNA]</scope>
    <source>
        <strain evidence="3">IMI 349063</strain>
    </source>
</reference>
<dbReference type="KEGG" id="chig:CH63R_14496"/>
<dbReference type="EMBL" id="CACQ02000347">
    <property type="protein sequence ID" value="CCF32185.1"/>
    <property type="molecule type" value="Genomic_DNA"/>
</dbReference>
<dbReference type="VEuPathDB" id="FungiDB:CH63R_14496"/>
<reference evidence="2" key="1">
    <citation type="submission" date="2011-12" db="EMBL/GenBank/DDBJ databases">
        <title>The genome sequence of Colletotrichum higginsianum IMI 34906.</title>
        <authorList>
            <person name="Ma L.-J."/>
            <person name="O'Connell R."/>
            <person name="van Themaat E.V.L."/>
            <person name="Stueber K."/>
            <person name="Young S.K."/>
            <person name="Zeng Q."/>
            <person name="Gargeya S."/>
            <person name="Fitzgerald M."/>
            <person name="Haas B."/>
            <person name="Abouelleil A."/>
            <person name="Alvarado L."/>
            <person name="Arachchi H.M."/>
            <person name="Berlin A."/>
            <person name="Chapman S.B."/>
            <person name="Gearin G."/>
            <person name="Goldberg J."/>
            <person name="Griggs A."/>
            <person name="Gujja S."/>
            <person name="Hansen M."/>
            <person name="Heiman D."/>
            <person name="Howarth C."/>
            <person name="Larimer J."/>
            <person name="Lui A."/>
            <person name="MacDonald P.J.P."/>
            <person name="McCowen C."/>
            <person name="Montmayeur A."/>
            <person name="Murphy C."/>
            <person name="Neiman D."/>
            <person name="Pearson M."/>
            <person name="Priest M."/>
            <person name="Roberts A."/>
            <person name="Saif S."/>
            <person name="Shea T."/>
            <person name="Sisk P."/>
            <person name="Stolte C."/>
            <person name="Sykes S."/>
            <person name="Wortman J."/>
            <person name="Nusbaum C."/>
            <person name="Birren B."/>
        </authorList>
    </citation>
    <scope>NUCLEOTIDE SEQUENCE [LARGE SCALE GENOMIC DNA]</scope>
    <source>
        <strain evidence="2">IMI 349063</strain>
    </source>
</reference>
<protein>
    <submittedName>
        <fullName evidence="3">Chromo domain-containing protein</fullName>
    </submittedName>
</protein>
<keyword evidence="5" id="KW-1185">Reference proteome</keyword>
<dbReference type="OrthoDB" id="4839625at2759"/>
<dbReference type="eggNOG" id="ENOG502T4S1">
    <property type="taxonomic scope" value="Eukaryota"/>
</dbReference>
<proteinExistence type="predicted"/>
<accession>H1UW34</accession>
<dbReference type="Proteomes" id="UP000092177">
    <property type="component" value="Chromosome 11"/>
</dbReference>
<reference evidence="5" key="4">
    <citation type="journal article" date="2017" name="BMC Genomics">
        <title>Gapless genome assembly of Colletotrichum higginsianum reveals chromosome structure and association of transposable elements with secondary metabolite gene clusters.</title>
        <authorList>
            <person name="Dallery J.-F."/>
            <person name="Lapalu N."/>
            <person name="Zampounis A."/>
            <person name="Pigne S."/>
            <person name="Luyten I."/>
            <person name="Amselem J."/>
            <person name="Wittenberg A.H.J."/>
            <person name="Zhou S."/>
            <person name="de Queiroz M.V."/>
            <person name="Robin G.P."/>
            <person name="Auger A."/>
            <person name="Hainaut M."/>
            <person name="Henrissat B."/>
            <person name="Kim K.-T."/>
            <person name="Lee Y.-H."/>
            <person name="Lespinet O."/>
            <person name="Schwartz D.C."/>
            <person name="Thon M.R."/>
            <person name="O'Connell R.J."/>
        </authorList>
    </citation>
    <scope>NUCLEOTIDE SEQUENCE [LARGE SCALE GENOMIC DNA]</scope>
    <source>
        <strain evidence="5">IMI 349063</strain>
    </source>
</reference>